<feature type="region of interest" description="Disordered" evidence="5">
    <location>
        <begin position="1"/>
        <end position="22"/>
    </location>
</feature>
<dbReference type="PROSITE" id="PS00101">
    <property type="entry name" value="HEXAPEP_TRANSFERASES"/>
    <property type="match status" value="1"/>
</dbReference>
<dbReference type="Pfam" id="PF00132">
    <property type="entry name" value="Hexapep"/>
    <property type="match status" value="1"/>
</dbReference>
<keyword evidence="4" id="KW-0012">Acyltransferase</keyword>
<evidence type="ECO:0000256" key="3">
    <source>
        <dbReference type="ARBA" id="ARBA00022737"/>
    </source>
</evidence>
<keyword evidence="2 6" id="KW-0808">Transferase</keyword>
<evidence type="ECO:0000256" key="4">
    <source>
        <dbReference type="ARBA" id="ARBA00023315"/>
    </source>
</evidence>
<comment type="similarity">
    <text evidence="1">Belongs to the transferase hexapeptide repeat family.</text>
</comment>
<dbReference type="Gene3D" id="2.160.10.10">
    <property type="entry name" value="Hexapeptide repeat proteins"/>
    <property type="match status" value="1"/>
</dbReference>
<proteinExistence type="inferred from homology"/>
<protein>
    <submittedName>
        <fullName evidence="6">Acetyltransferase (Isoleucine patch superfamily)</fullName>
    </submittedName>
</protein>
<dbReference type="Proteomes" id="UP000323956">
    <property type="component" value="Unassembled WGS sequence"/>
</dbReference>
<accession>A0A1N6P5Y9</accession>
<name>A0A1N6P5Y9_9RHOB</name>
<dbReference type="PANTHER" id="PTHR43300:SF11">
    <property type="entry name" value="ACETYLTRANSFERASE RV3034C-RELATED"/>
    <property type="match status" value="1"/>
</dbReference>
<dbReference type="InterPro" id="IPR011004">
    <property type="entry name" value="Trimer_LpxA-like_sf"/>
</dbReference>
<dbReference type="GO" id="GO:0016746">
    <property type="term" value="F:acyltransferase activity"/>
    <property type="evidence" value="ECO:0007669"/>
    <property type="project" value="UniProtKB-KW"/>
</dbReference>
<dbReference type="InterPro" id="IPR050179">
    <property type="entry name" value="Trans_hexapeptide_repeat"/>
</dbReference>
<dbReference type="EMBL" id="FTMK01000002">
    <property type="protein sequence ID" value="SIP99725.1"/>
    <property type="molecule type" value="Genomic_DNA"/>
</dbReference>
<dbReference type="AlphaFoldDB" id="A0A1N6P5Y9"/>
<dbReference type="InterPro" id="IPR001451">
    <property type="entry name" value="Hexapep"/>
</dbReference>
<evidence type="ECO:0000256" key="2">
    <source>
        <dbReference type="ARBA" id="ARBA00022679"/>
    </source>
</evidence>
<keyword evidence="3" id="KW-0677">Repeat</keyword>
<sequence>MARRAWPREPASLSKRSDRNWTPAVTDKRPAVIVTGNMLSAKLERFIARTLQADQPLSPGALRKIGIRRPAHLKHLLFEERVSIDSGAVGPGNRIFFGAYSYINAGGYLHGQVFVGRYCSIGRRVSIGAAAHDMTGLTTSPRLAKRGQDGTYTASELERIGARPHRIDMPTIIESDVWIGDGAVIFPGVRIGTGAVIGANTIVRRDVEPYAVMAGSSSVPLRYRFSGAIRAELLASRWWDMPHDTLSRLPLGNICRLLPEIGLIAQQDGFADKPTYSLSLWKKNLTAYLKARLRRTG</sequence>
<dbReference type="PANTHER" id="PTHR43300">
    <property type="entry name" value="ACETYLTRANSFERASE"/>
    <property type="match status" value="1"/>
</dbReference>
<evidence type="ECO:0000313" key="6">
    <source>
        <dbReference type="EMBL" id="SIP99725.1"/>
    </source>
</evidence>
<gene>
    <name evidence="6" type="ORF">SAMN05421641_102260</name>
</gene>
<evidence type="ECO:0000256" key="5">
    <source>
        <dbReference type="SAM" id="MobiDB-lite"/>
    </source>
</evidence>
<reference evidence="6 7" key="1">
    <citation type="submission" date="2017-01" db="EMBL/GenBank/DDBJ databases">
        <authorList>
            <person name="Varghese N."/>
            <person name="Submissions S."/>
        </authorList>
    </citation>
    <scope>NUCLEOTIDE SEQUENCE [LARGE SCALE GENOMIC DNA]</scope>
    <source>
        <strain evidence="6 7">ATCC 700171</strain>
    </source>
</reference>
<organism evidence="6 7">
    <name type="scientific">Paracoccus thiocyanatus</name>
    <dbReference type="NCBI Taxonomy" id="34006"/>
    <lineage>
        <taxon>Bacteria</taxon>
        <taxon>Pseudomonadati</taxon>
        <taxon>Pseudomonadota</taxon>
        <taxon>Alphaproteobacteria</taxon>
        <taxon>Rhodobacterales</taxon>
        <taxon>Paracoccaceae</taxon>
        <taxon>Paracoccus</taxon>
    </lineage>
</organism>
<dbReference type="InterPro" id="IPR018357">
    <property type="entry name" value="Hexapep_transf_CS"/>
</dbReference>
<evidence type="ECO:0000313" key="7">
    <source>
        <dbReference type="Proteomes" id="UP000323956"/>
    </source>
</evidence>
<dbReference type="CDD" id="cd03349">
    <property type="entry name" value="LbH_XAT"/>
    <property type="match status" value="1"/>
</dbReference>
<evidence type="ECO:0000256" key="1">
    <source>
        <dbReference type="ARBA" id="ARBA00007274"/>
    </source>
</evidence>
<dbReference type="SUPFAM" id="SSF51161">
    <property type="entry name" value="Trimeric LpxA-like enzymes"/>
    <property type="match status" value="1"/>
</dbReference>